<sequence>MKFKEITKNPIFENCLYYITLHIHYYVSPTKPCSAFDNEILINAEIPWQETNIAKWEIFNKTDLDTNKYVYVDTLNYGASSYFKMSSTFHGYKSYAGSCVAICFSLFRIYVSINDTIPQQIEKLNNEIRDYEQLQEQQQQPLLMIFVFIDCVFNLLPLVFNIPLLVILAKLLICLSVFWTPRFRKLLQKETPLVFSLVLNSPILPLCIISSPVWKLVSITVATVWTSLPLDFNHVLKILGTVYLVWRIISGLCSLLIARAKKYEASVNKSINEPTNTAERLAPLGIFIYALIKLSVWVTGVRAIWSMIFASGSPPPNPAAFVTVSPEF</sequence>
<feature type="transmembrane region" description="Helical" evidence="2">
    <location>
        <begin position="193"/>
        <end position="214"/>
    </location>
</feature>
<keyword evidence="2" id="KW-0472">Membrane</keyword>
<proteinExistence type="predicted"/>
<accession>A0A9N9GDG9</accession>
<evidence type="ECO:0000256" key="2">
    <source>
        <dbReference type="SAM" id="Phobius"/>
    </source>
</evidence>
<dbReference type="EMBL" id="CAJVPL010001972">
    <property type="protein sequence ID" value="CAG8594411.1"/>
    <property type="molecule type" value="Genomic_DNA"/>
</dbReference>
<dbReference type="OrthoDB" id="2328978at2759"/>
<dbReference type="AlphaFoldDB" id="A0A9N9GDG9"/>
<keyword evidence="1" id="KW-0175">Coiled coil</keyword>
<keyword evidence="2" id="KW-0812">Transmembrane</keyword>
<dbReference type="Proteomes" id="UP000789831">
    <property type="component" value="Unassembled WGS sequence"/>
</dbReference>
<protein>
    <submittedName>
        <fullName evidence="3">10190_t:CDS:1</fullName>
    </submittedName>
</protein>
<feature type="transmembrane region" description="Helical" evidence="2">
    <location>
        <begin position="164"/>
        <end position="181"/>
    </location>
</feature>
<keyword evidence="4" id="KW-1185">Reference proteome</keyword>
<keyword evidence="2" id="KW-1133">Transmembrane helix</keyword>
<evidence type="ECO:0000313" key="3">
    <source>
        <dbReference type="EMBL" id="CAG8594411.1"/>
    </source>
</evidence>
<gene>
    <name evidence="3" type="ORF">AGERDE_LOCUS8774</name>
</gene>
<organism evidence="3 4">
    <name type="scientific">Ambispora gerdemannii</name>
    <dbReference type="NCBI Taxonomy" id="144530"/>
    <lineage>
        <taxon>Eukaryota</taxon>
        <taxon>Fungi</taxon>
        <taxon>Fungi incertae sedis</taxon>
        <taxon>Mucoromycota</taxon>
        <taxon>Glomeromycotina</taxon>
        <taxon>Glomeromycetes</taxon>
        <taxon>Archaeosporales</taxon>
        <taxon>Ambisporaceae</taxon>
        <taxon>Ambispora</taxon>
    </lineage>
</organism>
<reference evidence="3" key="1">
    <citation type="submission" date="2021-06" db="EMBL/GenBank/DDBJ databases">
        <authorList>
            <person name="Kallberg Y."/>
            <person name="Tangrot J."/>
            <person name="Rosling A."/>
        </authorList>
    </citation>
    <scope>NUCLEOTIDE SEQUENCE</scope>
    <source>
        <strain evidence="3">MT106</strain>
    </source>
</reference>
<feature type="coiled-coil region" evidence="1">
    <location>
        <begin position="114"/>
        <end position="141"/>
    </location>
</feature>
<feature type="transmembrane region" description="Helical" evidence="2">
    <location>
        <begin position="281"/>
        <end position="305"/>
    </location>
</feature>
<feature type="transmembrane region" description="Helical" evidence="2">
    <location>
        <begin position="234"/>
        <end position="260"/>
    </location>
</feature>
<name>A0A9N9GDG9_9GLOM</name>
<evidence type="ECO:0000256" key="1">
    <source>
        <dbReference type="SAM" id="Coils"/>
    </source>
</evidence>
<evidence type="ECO:0000313" key="4">
    <source>
        <dbReference type="Proteomes" id="UP000789831"/>
    </source>
</evidence>
<comment type="caution">
    <text evidence="3">The sequence shown here is derived from an EMBL/GenBank/DDBJ whole genome shotgun (WGS) entry which is preliminary data.</text>
</comment>